<sequence>MLRLLIEAAWHHRKPYRNPGPTMRARWDMTQSDSSSSSGVVFVDYAGNGALLRFAYPTVAPRGALQWSSGRRSACYCG</sequence>
<name>A0A379MLT7_9MYCO</name>
<protein>
    <submittedName>
        <fullName evidence="1">Transposase</fullName>
    </submittedName>
</protein>
<proteinExistence type="predicted"/>
<reference evidence="1 2" key="1">
    <citation type="submission" date="2018-06" db="EMBL/GenBank/DDBJ databases">
        <authorList>
            <consortium name="Pathogen Informatics"/>
            <person name="Doyle S."/>
        </authorList>
    </citation>
    <scope>NUCLEOTIDE SEQUENCE [LARGE SCALE GENOMIC DNA]</scope>
    <source>
        <strain evidence="1 2">NCTC10742</strain>
    </source>
</reference>
<evidence type="ECO:0000313" key="1">
    <source>
        <dbReference type="EMBL" id="SUE32714.1"/>
    </source>
</evidence>
<dbReference type="EMBL" id="UGQM01000008">
    <property type="protein sequence ID" value="SUE32714.1"/>
    <property type="molecule type" value="Genomic_DNA"/>
</dbReference>
<dbReference type="Proteomes" id="UP000254291">
    <property type="component" value="Unassembled WGS sequence"/>
</dbReference>
<evidence type="ECO:0000313" key="2">
    <source>
        <dbReference type="Proteomes" id="UP000254291"/>
    </source>
</evidence>
<accession>A0A379MLT7</accession>
<dbReference type="AlphaFoldDB" id="A0A379MLT7"/>
<organism evidence="1 2">
    <name type="scientific">Mycolicibacterium gilvum</name>
    <dbReference type="NCBI Taxonomy" id="1804"/>
    <lineage>
        <taxon>Bacteria</taxon>
        <taxon>Bacillati</taxon>
        <taxon>Actinomycetota</taxon>
        <taxon>Actinomycetes</taxon>
        <taxon>Mycobacteriales</taxon>
        <taxon>Mycobacteriaceae</taxon>
        <taxon>Mycolicibacterium</taxon>
    </lineage>
</organism>
<gene>
    <name evidence="1" type="ORF">NCTC10742_06078</name>
</gene>